<feature type="transmembrane region" description="Helical" evidence="12">
    <location>
        <begin position="155"/>
        <end position="176"/>
    </location>
</feature>
<dbReference type="InterPro" id="IPR011577">
    <property type="entry name" value="Cyt_b561_bac/Ni-Hgenase"/>
</dbReference>
<dbReference type="PRINTS" id="PR00161">
    <property type="entry name" value="NIHGNASECYTB"/>
</dbReference>
<proteinExistence type="inferred from homology"/>
<evidence type="ECO:0000256" key="7">
    <source>
        <dbReference type="ARBA" id="ARBA00022723"/>
    </source>
</evidence>
<dbReference type="InterPro" id="IPR051542">
    <property type="entry name" value="Hydrogenase_cytochrome"/>
</dbReference>
<feature type="transmembrane region" description="Helical" evidence="12">
    <location>
        <begin position="182"/>
        <end position="199"/>
    </location>
</feature>
<feature type="transmembrane region" description="Helical" evidence="12">
    <location>
        <begin position="92"/>
        <end position="111"/>
    </location>
</feature>
<keyword evidence="5" id="KW-0349">Heme</keyword>
<dbReference type="Proteomes" id="UP000700059">
    <property type="component" value="Unassembled WGS sequence"/>
</dbReference>
<evidence type="ECO:0000256" key="9">
    <source>
        <dbReference type="ARBA" id="ARBA00022989"/>
    </source>
</evidence>
<evidence type="ECO:0000256" key="10">
    <source>
        <dbReference type="ARBA" id="ARBA00023004"/>
    </source>
</evidence>
<feature type="domain" description="Cytochrome b561 bacterial/Ni-hydrogenase" evidence="13">
    <location>
        <begin position="11"/>
        <end position="204"/>
    </location>
</feature>
<keyword evidence="4" id="KW-1003">Cell membrane</keyword>
<reference evidence="14 15" key="1">
    <citation type="submission" date="2021-08" db="EMBL/GenBank/DDBJ databases">
        <title>Helicobacter spp. isolated from feces of Anatolian Ground Squirrel (Spermophilus xanthoprymnus) in Turkey.</title>
        <authorList>
            <person name="Aydin F."/>
            <person name="Abay S."/>
            <person name="Kayman T."/>
            <person name="Karakaya E."/>
            <person name="Saticioglu I.B."/>
        </authorList>
    </citation>
    <scope>NUCLEOTIDE SEQUENCE [LARGE SCALE GENOMIC DNA]</scope>
    <source>
        <strain evidence="14 15">Faydin-H70</strain>
    </source>
</reference>
<evidence type="ECO:0000256" key="4">
    <source>
        <dbReference type="ARBA" id="ARBA00022475"/>
    </source>
</evidence>
<keyword evidence="8" id="KW-0249">Electron transport</keyword>
<name>A0ABS7JP72_9HELI</name>
<protein>
    <submittedName>
        <fullName evidence="14">Ni/Fe-hydrogenase, b-type cytochrome subunit</fullName>
    </submittedName>
</protein>
<keyword evidence="6 12" id="KW-0812">Transmembrane</keyword>
<dbReference type="EMBL" id="JAIGYQ010000009">
    <property type="protein sequence ID" value="MBX7491204.1"/>
    <property type="molecule type" value="Genomic_DNA"/>
</dbReference>
<keyword evidence="9 12" id="KW-1133">Transmembrane helix</keyword>
<keyword evidence="7" id="KW-0479">Metal-binding</keyword>
<evidence type="ECO:0000256" key="3">
    <source>
        <dbReference type="ARBA" id="ARBA00022448"/>
    </source>
</evidence>
<evidence type="ECO:0000256" key="1">
    <source>
        <dbReference type="ARBA" id="ARBA00004651"/>
    </source>
</evidence>
<dbReference type="InterPro" id="IPR016174">
    <property type="entry name" value="Di-haem_cyt_TM"/>
</dbReference>
<feature type="transmembrane region" description="Helical" evidence="12">
    <location>
        <begin position="126"/>
        <end position="148"/>
    </location>
</feature>
<comment type="similarity">
    <text evidence="2">Belongs to the HupC/HyaC/HydC family.</text>
</comment>
<dbReference type="SUPFAM" id="SSF81342">
    <property type="entry name" value="Transmembrane di-heme cytochromes"/>
    <property type="match status" value="1"/>
</dbReference>
<evidence type="ECO:0000256" key="6">
    <source>
        <dbReference type="ARBA" id="ARBA00022692"/>
    </source>
</evidence>
<dbReference type="RefSeq" id="WP_221532465.1">
    <property type="nucleotide sequence ID" value="NZ_JAIGYP010000009.1"/>
</dbReference>
<evidence type="ECO:0000313" key="15">
    <source>
        <dbReference type="Proteomes" id="UP000700059"/>
    </source>
</evidence>
<keyword evidence="3" id="KW-0813">Transport</keyword>
<accession>A0ABS7JP72</accession>
<dbReference type="PANTHER" id="PTHR30485:SF0">
    <property type="entry name" value="NI_FE-HYDROGENASE 1 B-TYPE CYTOCHROME SUBUNIT-RELATED"/>
    <property type="match status" value="1"/>
</dbReference>
<comment type="caution">
    <text evidence="14">The sequence shown here is derived from an EMBL/GenBank/DDBJ whole genome shotgun (WGS) entry which is preliminary data.</text>
</comment>
<keyword evidence="10" id="KW-0408">Iron</keyword>
<evidence type="ECO:0000313" key="14">
    <source>
        <dbReference type="EMBL" id="MBX7491204.1"/>
    </source>
</evidence>
<sequence length="222" mass="25330">METKYKPIMEFSKLTRIFHWLRAIAIFALITTGFYLGYPYLAPNNFSGEPTGFLYALMRSWHLIFGFMLIAVTIFRIYLLLTKECAVERRSFLDLINPIIWFGVIRAYLLFGGHPRLKGSYNPLQFITYTAVLLLILAISLTGLVLYAHVYHEGLGGLIMPLVRPVEVLCGGLASVRAIHHILTWAFLIFIPIHIYMVVWNATRYPGGGVDTILNGIKFEKE</sequence>
<dbReference type="Gene3D" id="1.20.950.20">
    <property type="entry name" value="Transmembrane di-heme cytochromes, Chain C"/>
    <property type="match status" value="1"/>
</dbReference>
<feature type="transmembrane region" description="Helical" evidence="12">
    <location>
        <begin position="61"/>
        <end position="80"/>
    </location>
</feature>
<evidence type="ECO:0000256" key="2">
    <source>
        <dbReference type="ARBA" id="ARBA00008622"/>
    </source>
</evidence>
<dbReference type="PANTHER" id="PTHR30485">
    <property type="entry name" value="NI/FE-HYDROGENASE 1 B-TYPE CYTOCHROME SUBUNIT"/>
    <property type="match status" value="1"/>
</dbReference>
<keyword evidence="11 12" id="KW-0472">Membrane</keyword>
<comment type="subcellular location">
    <subcellularLocation>
        <location evidence="1">Cell membrane</location>
        <topology evidence="1">Multi-pass membrane protein</topology>
    </subcellularLocation>
</comment>
<evidence type="ECO:0000256" key="11">
    <source>
        <dbReference type="ARBA" id="ARBA00023136"/>
    </source>
</evidence>
<dbReference type="Pfam" id="PF01292">
    <property type="entry name" value="Ni_hydr_CYTB"/>
    <property type="match status" value="1"/>
</dbReference>
<dbReference type="NCBIfam" id="TIGR02125">
    <property type="entry name" value="CytB-hydogenase"/>
    <property type="match status" value="1"/>
</dbReference>
<evidence type="ECO:0000256" key="5">
    <source>
        <dbReference type="ARBA" id="ARBA00022617"/>
    </source>
</evidence>
<organism evidence="14 15">
    <name type="scientific">Helicobacter turcicus</name>
    <dbReference type="NCBI Taxonomy" id="2867412"/>
    <lineage>
        <taxon>Bacteria</taxon>
        <taxon>Pseudomonadati</taxon>
        <taxon>Campylobacterota</taxon>
        <taxon>Epsilonproteobacteria</taxon>
        <taxon>Campylobacterales</taxon>
        <taxon>Helicobacteraceae</taxon>
        <taxon>Helicobacter</taxon>
    </lineage>
</organism>
<evidence type="ECO:0000256" key="12">
    <source>
        <dbReference type="SAM" id="Phobius"/>
    </source>
</evidence>
<gene>
    <name evidence="14" type="primary">cybH</name>
    <name evidence="14" type="ORF">K4G57_06995</name>
</gene>
<dbReference type="PROSITE" id="PS00883">
    <property type="entry name" value="NI_HGENASE_CYTB_2"/>
    <property type="match status" value="1"/>
</dbReference>
<evidence type="ECO:0000256" key="8">
    <source>
        <dbReference type="ARBA" id="ARBA00022982"/>
    </source>
</evidence>
<keyword evidence="15" id="KW-1185">Reference proteome</keyword>
<evidence type="ECO:0000259" key="13">
    <source>
        <dbReference type="Pfam" id="PF01292"/>
    </source>
</evidence>
<feature type="transmembrane region" description="Helical" evidence="12">
    <location>
        <begin position="20"/>
        <end position="41"/>
    </location>
</feature>
<dbReference type="InterPro" id="IPR000516">
    <property type="entry name" value="Ni-dep_Hydgase_cyt-B"/>
</dbReference>